<evidence type="ECO:0000259" key="4">
    <source>
        <dbReference type="Pfam" id="PF00535"/>
    </source>
</evidence>
<sequence length="298" mass="33410">MKPAGLSVLIPVYNWPVEGLVRALLAQLPDWPGPAEILLLDDGSAPEFRQRNRLLAELPGVQYEELPRNVGRAAIRNQLVARAQYPWLLLLDNDSSLPDAQFLARYAAASAQAPVLVGGTCYPATPPADAALRLRWHYGRQREQRPATLRQQLPYAQLTVNNLLIQAAVFRQFGLDEELTRYGHEDTKFGWHLREAGVPVLHLDNPVLHDGLEPAEAFLRKSRDAVRNLAALYRAEGLGTDSRLLTMALRLGRLGLATAARRTLQLLEPRLRRQVLGAKPNLRAFDLLKLLWLLQELT</sequence>
<dbReference type="Proteomes" id="UP000305517">
    <property type="component" value="Unassembled WGS sequence"/>
</dbReference>
<evidence type="ECO:0000256" key="1">
    <source>
        <dbReference type="ARBA" id="ARBA00006739"/>
    </source>
</evidence>
<dbReference type="AlphaFoldDB" id="A0A5R8WWW3"/>
<name>A0A5R8WWW3_9BACT</name>
<feature type="domain" description="Glycosyltransferase 2-like" evidence="4">
    <location>
        <begin position="7"/>
        <end position="133"/>
    </location>
</feature>
<dbReference type="InterPro" id="IPR029044">
    <property type="entry name" value="Nucleotide-diphossugar_trans"/>
</dbReference>
<keyword evidence="3 5" id="KW-0808">Transferase</keyword>
<dbReference type="PANTHER" id="PTHR43179">
    <property type="entry name" value="RHAMNOSYLTRANSFERASE WBBL"/>
    <property type="match status" value="1"/>
</dbReference>
<protein>
    <submittedName>
        <fullName evidence="5">Glycosyltransferase</fullName>
    </submittedName>
</protein>
<dbReference type="CDD" id="cd00761">
    <property type="entry name" value="Glyco_tranf_GTA_type"/>
    <property type="match status" value="1"/>
</dbReference>
<keyword evidence="6" id="KW-1185">Reference proteome</keyword>
<dbReference type="InterPro" id="IPR001173">
    <property type="entry name" value="Glyco_trans_2-like"/>
</dbReference>
<dbReference type="PANTHER" id="PTHR43179:SF12">
    <property type="entry name" value="GALACTOFURANOSYLTRANSFERASE GLFT2"/>
    <property type="match status" value="1"/>
</dbReference>
<evidence type="ECO:0000313" key="5">
    <source>
        <dbReference type="EMBL" id="TLM96839.1"/>
    </source>
</evidence>
<keyword evidence="2" id="KW-0328">Glycosyltransferase</keyword>
<dbReference type="SUPFAM" id="SSF53448">
    <property type="entry name" value="Nucleotide-diphospho-sugar transferases"/>
    <property type="match status" value="1"/>
</dbReference>
<accession>A0A5R8WWW3</accession>
<comment type="similarity">
    <text evidence="1">Belongs to the glycosyltransferase 2 family.</text>
</comment>
<evidence type="ECO:0000256" key="2">
    <source>
        <dbReference type="ARBA" id="ARBA00022676"/>
    </source>
</evidence>
<organism evidence="5 6">
    <name type="scientific">Hymenobacter jeollabukensis</name>
    <dbReference type="NCBI Taxonomy" id="2025313"/>
    <lineage>
        <taxon>Bacteria</taxon>
        <taxon>Pseudomonadati</taxon>
        <taxon>Bacteroidota</taxon>
        <taxon>Cytophagia</taxon>
        <taxon>Cytophagales</taxon>
        <taxon>Hymenobacteraceae</taxon>
        <taxon>Hymenobacter</taxon>
    </lineage>
</organism>
<dbReference type="Gene3D" id="3.90.550.10">
    <property type="entry name" value="Spore Coat Polysaccharide Biosynthesis Protein SpsA, Chain A"/>
    <property type="match status" value="1"/>
</dbReference>
<dbReference type="OrthoDB" id="761861at2"/>
<comment type="caution">
    <text evidence="5">The sequence shown here is derived from an EMBL/GenBank/DDBJ whole genome shotgun (WGS) entry which is preliminary data.</text>
</comment>
<dbReference type="EMBL" id="VAJM01000001">
    <property type="protein sequence ID" value="TLM96839.1"/>
    <property type="molecule type" value="Genomic_DNA"/>
</dbReference>
<evidence type="ECO:0000313" key="6">
    <source>
        <dbReference type="Proteomes" id="UP000305517"/>
    </source>
</evidence>
<proteinExistence type="inferred from homology"/>
<dbReference type="GO" id="GO:0016757">
    <property type="term" value="F:glycosyltransferase activity"/>
    <property type="evidence" value="ECO:0007669"/>
    <property type="project" value="UniProtKB-KW"/>
</dbReference>
<dbReference type="RefSeq" id="WP_138075088.1">
    <property type="nucleotide sequence ID" value="NZ_VAJM01000001.1"/>
</dbReference>
<gene>
    <name evidence="5" type="ORF">FDY95_02280</name>
</gene>
<reference evidence="5 6" key="1">
    <citation type="submission" date="2019-05" db="EMBL/GenBank/DDBJ databases">
        <title>Hymenobacter edaphi sp. nov., isolated from abandoned arsenic-contaminated farmland soil.</title>
        <authorList>
            <person name="Nie L."/>
        </authorList>
    </citation>
    <scope>NUCLEOTIDE SEQUENCE [LARGE SCALE GENOMIC DNA]</scope>
    <source>
        <strain evidence="5 6">1-3-3-8</strain>
    </source>
</reference>
<dbReference type="Pfam" id="PF00535">
    <property type="entry name" value="Glycos_transf_2"/>
    <property type="match status" value="1"/>
</dbReference>
<evidence type="ECO:0000256" key="3">
    <source>
        <dbReference type="ARBA" id="ARBA00022679"/>
    </source>
</evidence>